<feature type="transmembrane region" description="Helical" evidence="1">
    <location>
        <begin position="6"/>
        <end position="24"/>
    </location>
</feature>
<evidence type="ECO:0000256" key="1">
    <source>
        <dbReference type="SAM" id="Phobius"/>
    </source>
</evidence>
<feature type="transmembrane region" description="Helical" evidence="1">
    <location>
        <begin position="100"/>
        <end position="123"/>
    </location>
</feature>
<proteinExistence type="predicted"/>
<keyword evidence="1" id="KW-1133">Transmembrane helix</keyword>
<dbReference type="Proteomes" id="UP000054742">
    <property type="component" value="Unassembled WGS sequence"/>
</dbReference>
<name>A0A0W0SU21_9GAMM</name>
<protein>
    <submittedName>
        <fullName evidence="2">Type I secretion system LssZ</fullName>
    </submittedName>
</protein>
<dbReference type="RefSeq" id="WP_058440793.1">
    <property type="nucleotide sequence ID" value="NZ_CAAAHU010000007.1"/>
</dbReference>
<sequence>MINIADVIHSLLPILGLLVLVWGIKSKRNNYILVALWVSLITLLLQYRASGGEILGSYFDYLHAATYSLNLIVLIISILYLLFSFLYATKNTFLRYGAGFVSATLVTGVVLLLINVWVNAYFIENRLPGTPILQVATFNKQTYCDYRYVFYKISPDSKVKFMCPNHYGFLPSVGELTTAPSFVTKQLPKHLQNKFQQPT</sequence>
<dbReference type="EMBL" id="LNXV01000004">
    <property type="protein sequence ID" value="KTC86772.1"/>
    <property type="molecule type" value="Genomic_DNA"/>
</dbReference>
<feature type="transmembrane region" description="Helical" evidence="1">
    <location>
        <begin position="31"/>
        <end position="49"/>
    </location>
</feature>
<reference evidence="2 3" key="1">
    <citation type="submission" date="2015-11" db="EMBL/GenBank/DDBJ databases">
        <title>Genomic analysis of 38 Legionella species identifies large and diverse effector repertoires.</title>
        <authorList>
            <person name="Burstein D."/>
            <person name="Amaro F."/>
            <person name="Zusman T."/>
            <person name="Lifshitz Z."/>
            <person name="Cohen O."/>
            <person name="Gilbert J.A."/>
            <person name="Pupko T."/>
            <person name="Shuman H.A."/>
            <person name="Segal G."/>
        </authorList>
    </citation>
    <scope>NUCLEOTIDE SEQUENCE [LARGE SCALE GENOMIC DNA]</scope>
    <source>
        <strain evidence="2 3">ATCC 43878</strain>
    </source>
</reference>
<dbReference type="AlphaFoldDB" id="A0A0W0SU21"/>
<keyword evidence="1" id="KW-0472">Membrane</keyword>
<feature type="transmembrane region" description="Helical" evidence="1">
    <location>
        <begin position="69"/>
        <end position="88"/>
    </location>
</feature>
<keyword evidence="3" id="KW-1185">Reference proteome</keyword>
<comment type="caution">
    <text evidence="2">The sequence shown here is derived from an EMBL/GenBank/DDBJ whole genome shotgun (WGS) entry which is preliminary data.</text>
</comment>
<dbReference type="PATRIC" id="fig|29422.6.peg.746"/>
<keyword evidence="1" id="KW-0812">Transmembrane</keyword>
<gene>
    <name evidence="2" type="ORF">Lbru_0713</name>
</gene>
<dbReference type="STRING" id="29422.Lbru_0713"/>
<evidence type="ECO:0000313" key="2">
    <source>
        <dbReference type="EMBL" id="KTC86772.1"/>
    </source>
</evidence>
<dbReference type="OrthoDB" id="5652305at2"/>
<organism evidence="2 3">
    <name type="scientific">Legionella brunensis</name>
    <dbReference type="NCBI Taxonomy" id="29422"/>
    <lineage>
        <taxon>Bacteria</taxon>
        <taxon>Pseudomonadati</taxon>
        <taxon>Pseudomonadota</taxon>
        <taxon>Gammaproteobacteria</taxon>
        <taxon>Legionellales</taxon>
        <taxon>Legionellaceae</taxon>
        <taxon>Legionella</taxon>
    </lineage>
</organism>
<evidence type="ECO:0000313" key="3">
    <source>
        <dbReference type="Proteomes" id="UP000054742"/>
    </source>
</evidence>
<accession>A0A0W0SU21</accession>